<proteinExistence type="predicted"/>
<feature type="transmembrane region" description="Helical" evidence="2">
    <location>
        <begin position="12"/>
        <end position="29"/>
    </location>
</feature>
<dbReference type="RefSeq" id="WP_307560794.1">
    <property type="nucleotide sequence ID" value="NZ_JAUSQU010000001.1"/>
</dbReference>
<keyword evidence="2" id="KW-1133">Transmembrane helix</keyword>
<feature type="region of interest" description="Disordered" evidence="1">
    <location>
        <begin position="34"/>
        <end position="63"/>
    </location>
</feature>
<feature type="region of interest" description="Disordered" evidence="1">
    <location>
        <begin position="147"/>
        <end position="166"/>
    </location>
</feature>
<dbReference type="SMART" id="SM00860">
    <property type="entry name" value="SMI1_KNR4"/>
    <property type="match status" value="1"/>
</dbReference>
<evidence type="ECO:0000259" key="3">
    <source>
        <dbReference type="SMART" id="SM00860"/>
    </source>
</evidence>
<reference evidence="4 5" key="1">
    <citation type="submission" date="2023-07" db="EMBL/GenBank/DDBJ databases">
        <title>Sequencing the genomes of 1000 actinobacteria strains.</title>
        <authorList>
            <person name="Klenk H.-P."/>
        </authorList>
    </citation>
    <scope>NUCLEOTIDE SEQUENCE [LARGE SCALE GENOMIC DNA]</scope>
    <source>
        <strain evidence="4 5">DSM 46740</strain>
    </source>
</reference>
<gene>
    <name evidence="4" type="ORF">J2853_004488</name>
</gene>
<evidence type="ECO:0000313" key="4">
    <source>
        <dbReference type="EMBL" id="MDP9845277.1"/>
    </source>
</evidence>
<keyword evidence="2" id="KW-0472">Membrane</keyword>
<keyword evidence="2" id="KW-0812">Transmembrane</keyword>
<comment type="caution">
    <text evidence="4">The sequence shown here is derived from an EMBL/GenBank/DDBJ whole genome shotgun (WGS) entry which is preliminary data.</text>
</comment>
<protein>
    <submittedName>
        <fullName evidence="4">Cell wall assembly regulator SMI1</fullName>
    </submittedName>
</protein>
<name>A0ABT9QES8_9ACTN</name>
<dbReference type="InterPro" id="IPR018958">
    <property type="entry name" value="Knr4/Smi1-like_dom"/>
</dbReference>
<dbReference type="InterPro" id="IPR037883">
    <property type="entry name" value="Knr4/Smi1-like_sf"/>
</dbReference>
<feature type="domain" description="Knr4/Smi1-like" evidence="3">
    <location>
        <begin position="280"/>
        <end position="408"/>
    </location>
</feature>
<organism evidence="4 5">
    <name type="scientific">Streptosporangium lutulentum</name>
    <dbReference type="NCBI Taxonomy" id="1461250"/>
    <lineage>
        <taxon>Bacteria</taxon>
        <taxon>Bacillati</taxon>
        <taxon>Actinomycetota</taxon>
        <taxon>Actinomycetes</taxon>
        <taxon>Streptosporangiales</taxon>
        <taxon>Streptosporangiaceae</taxon>
        <taxon>Streptosporangium</taxon>
    </lineage>
</organism>
<evidence type="ECO:0000256" key="2">
    <source>
        <dbReference type="SAM" id="Phobius"/>
    </source>
</evidence>
<accession>A0ABT9QES8</accession>
<dbReference type="EMBL" id="JAUSQU010000001">
    <property type="protein sequence ID" value="MDP9845277.1"/>
    <property type="molecule type" value="Genomic_DNA"/>
</dbReference>
<evidence type="ECO:0000256" key="1">
    <source>
        <dbReference type="SAM" id="MobiDB-lite"/>
    </source>
</evidence>
<dbReference type="Pfam" id="PF09346">
    <property type="entry name" value="SMI1_KNR4"/>
    <property type="match status" value="1"/>
</dbReference>
<dbReference type="SUPFAM" id="SSF160631">
    <property type="entry name" value="SMI1/KNR4-like"/>
    <property type="match status" value="1"/>
</dbReference>
<sequence>MSKLITSRWVRLVLAVAAVAAIVVAVLRLRRSPAGQNPATSETASGGETGEAGNAPEPSWPPVPILGVPTDDDLVRYATGPSALERFFGDLPSRAPRAPLEEVARGRLIRWGVVGLGLCLLVLGTQVLENAVFSKDLETVEETTAFVGTAGGEPDGRESDSCPEEAYGVTPGGEVGVATTAVGCVFNDVFPWTGSDGEASGDVSLEILNGAGAADGDRAEEEPVPVREPVTDADCRPEVREPRARAVSPTVTRAVNRQWRRIETWLKTNAPKTRLTLGEPAKARTIAVAEAQMGLRFPDDLRASLLRHNGAVFARDTRAFGFLGHENQDVRAIRDHWRGLCEIDGGEEGDPRSEWWDGRMIPFGADGSGDHLVIDSAVRDVGETDHEGQLGFTPGEIRIGSYYALLKATANALETGGSVGYWKPEAVDGELEWNIPDKS</sequence>
<dbReference type="Proteomes" id="UP001225356">
    <property type="component" value="Unassembled WGS sequence"/>
</dbReference>
<dbReference type="Gene3D" id="3.40.1580.10">
    <property type="entry name" value="SMI1/KNR4-like"/>
    <property type="match status" value="1"/>
</dbReference>
<keyword evidence="5" id="KW-1185">Reference proteome</keyword>
<evidence type="ECO:0000313" key="5">
    <source>
        <dbReference type="Proteomes" id="UP001225356"/>
    </source>
</evidence>